<feature type="chain" id="PRO_5016432380" evidence="1">
    <location>
        <begin position="23"/>
        <end position="57"/>
    </location>
</feature>
<reference evidence="2 3" key="1">
    <citation type="submission" date="2015-07" db="EMBL/GenBank/DDBJ databases">
        <title>The genome of Eufriesea mexicana.</title>
        <authorList>
            <person name="Pan H."/>
            <person name="Kapheim K."/>
        </authorList>
    </citation>
    <scope>NUCLEOTIDE SEQUENCE [LARGE SCALE GENOMIC DNA]</scope>
    <source>
        <strain evidence="2">0111107269</strain>
        <tissue evidence="2">Whole body</tissue>
    </source>
</reference>
<evidence type="ECO:0000313" key="3">
    <source>
        <dbReference type="Proteomes" id="UP000250275"/>
    </source>
</evidence>
<evidence type="ECO:0000313" key="2">
    <source>
        <dbReference type="EMBL" id="OAD54542.1"/>
    </source>
</evidence>
<protein>
    <submittedName>
        <fullName evidence="2">Uncharacterized protein</fullName>
    </submittedName>
</protein>
<keyword evidence="1" id="KW-0732">Signal</keyword>
<dbReference type="Proteomes" id="UP000250275">
    <property type="component" value="Unassembled WGS sequence"/>
</dbReference>
<evidence type="ECO:0000256" key="1">
    <source>
        <dbReference type="SAM" id="SignalP"/>
    </source>
</evidence>
<organism evidence="2 3">
    <name type="scientific">Eufriesea mexicana</name>
    <dbReference type="NCBI Taxonomy" id="516756"/>
    <lineage>
        <taxon>Eukaryota</taxon>
        <taxon>Metazoa</taxon>
        <taxon>Ecdysozoa</taxon>
        <taxon>Arthropoda</taxon>
        <taxon>Hexapoda</taxon>
        <taxon>Insecta</taxon>
        <taxon>Pterygota</taxon>
        <taxon>Neoptera</taxon>
        <taxon>Endopterygota</taxon>
        <taxon>Hymenoptera</taxon>
        <taxon>Apocrita</taxon>
        <taxon>Aculeata</taxon>
        <taxon>Apoidea</taxon>
        <taxon>Anthophila</taxon>
        <taxon>Apidae</taxon>
        <taxon>Eufriesea</taxon>
    </lineage>
</organism>
<accession>A0A310SJJ7</accession>
<gene>
    <name evidence="2" type="ORF">WN48_06597</name>
</gene>
<proteinExistence type="predicted"/>
<name>A0A310SJJ7_9HYME</name>
<dbReference type="AlphaFoldDB" id="A0A310SJJ7"/>
<keyword evidence="3" id="KW-1185">Reference proteome</keyword>
<feature type="signal peptide" evidence="1">
    <location>
        <begin position="1"/>
        <end position="22"/>
    </location>
</feature>
<dbReference type="EMBL" id="KQ764286">
    <property type="protein sequence ID" value="OAD54542.1"/>
    <property type="molecule type" value="Genomic_DNA"/>
</dbReference>
<sequence length="57" mass="6496">MNLGLFLLQNRLLCLSSLQVSSYPIIRFNPLWIVEKENTVVAKTATKTNISTQYKPV</sequence>